<dbReference type="OrthoDB" id="6575720at2759"/>
<gene>
    <name evidence="1" type="ORF">NTEN_LOCUS12240</name>
</gene>
<evidence type="ECO:0000313" key="2">
    <source>
        <dbReference type="Proteomes" id="UP000479000"/>
    </source>
</evidence>
<protein>
    <submittedName>
        <fullName evidence="1">Uncharacterized protein</fullName>
    </submittedName>
</protein>
<dbReference type="Proteomes" id="UP000479000">
    <property type="component" value="Unassembled WGS sequence"/>
</dbReference>
<dbReference type="EMBL" id="CADCXU010018388">
    <property type="protein sequence ID" value="CAB0006763.1"/>
    <property type="molecule type" value="Genomic_DNA"/>
</dbReference>
<dbReference type="AlphaFoldDB" id="A0A6H5GTQ3"/>
<name>A0A6H5GTQ3_9HEMI</name>
<sequence length="229" mass="25826">MICMAIRNNQGLYQNTTTTTTTTGRRKRDTFLLDDSIFLDVTTEGLHRLAEGYAMYHLSNFFLAGGGGFLEKAARTVAQLVSSSFAPPRRTAPKETPQNDLFGSLLKLMGLNSSKLNAIAVNAVIFIAQMARALVNAAEDHTLPDQLIGMIRHGTTEETDCIQLLICNMAPIVWSMQRYLYKPPDPVWPSMTPMQRMFLYLPTFRQIIHNSEGCDVKFPQCKVRYSKRR</sequence>
<reference evidence="1 2" key="1">
    <citation type="submission" date="2020-02" db="EMBL/GenBank/DDBJ databases">
        <authorList>
            <person name="Ferguson B K."/>
        </authorList>
    </citation>
    <scope>NUCLEOTIDE SEQUENCE [LARGE SCALE GENOMIC DNA]</scope>
</reference>
<proteinExistence type="predicted"/>
<keyword evidence="2" id="KW-1185">Reference proteome</keyword>
<accession>A0A6H5GTQ3</accession>
<evidence type="ECO:0000313" key="1">
    <source>
        <dbReference type="EMBL" id="CAB0006763.1"/>
    </source>
</evidence>
<organism evidence="1 2">
    <name type="scientific">Nesidiocoris tenuis</name>
    <dbReference type="NCBI Taxonomy" id="355587"/>
    <lineage>
        <taxon>Eukaryota</taxon>
        <taxon>Metazoa</taxon>
        <taxon>Ecdysozoa</taxon>
        <taxon>Arthropoda</taxon>
        <taxon>Hexapoda</taxon>
        <taxon>Insecta</taxon>
        <taxon>Pterygota</taxon>
        <taxon>Neoptera</taxon>
        <taxon>Paraneoptera</taxon>
        <taxon>Hemiptera</taxon>
        <taxon>Heteroptera</taxon>
        <taxon>Panheteroptera</taxon>
        <taxon>Cimicomorpha</taxon>
        <taxon>Miridae</taxon>
        <taxon>Dicyphina</taxon>
        <taxon>Nesidiocoris</taxon>
    </lineage>
</organism>